<evidence type="ECO:0000313" key="2">
    <source>
        <dbReference type="EMBL" id="GAA0563927.1"/>
    </source>
</evidence>
<dbReference type="SUPFAM" id="SSF50998">
    <property type="entry name" value="Quinoprotein alcohol dehydrogenase-like"/>
    <property type="match status" value="1"/>
</dbReference>
<name>A0ABN1ED11_9PROT</name>
<evidence type="ECO:0000259" key="1">
    <source>
        <dbReference type="Pfam" id="PF13360"/>
    </source>
</evidence>
<comment type="caution">
    <text evidence="2">The sequence shown here is derived from an EMBL/GenBank/DDBJ whole genome shotgun (WGS) entry which is preliminary data.</text>
</comment>
<dbReference type="InterPro" id="IPR015943">
    <property type="entry name" value="WD40/YVTN_repeat-like_dom_sf"/>
</dbReference>
<evidence type="ECO:0000313" key="3">
    <source>
        <dbReference type="Proteomes" id="UP001499951"/>
    </source>
</evidence>
<protein>
    <submittedName>
        <fullName evidence="2">Outer membrane protein assembly factor BamB</fullName>
    </submittedName>
</protein>
<dbReference type="Pfam" id="PF13360">
    <property type="entry name" value="PQQ_2"/>
    <property type="match status" value="2"/>
</dbReference>
<dbReference type="InterPro" id="IPR002372">
    <property type="entry name" value="PQQ_rpt_dom"/>
</dbReference>
<keyword evidence="3" id="KW-1185">Reference proteome</keyword>
<dbReference type="PANTHER" id="PTHR34512">
    <property type="entry name" value="CELL SURFACE PROTEIN"/>
    <property type="match status" value="1"/>
</dbReference>
<feature type="domain" description="Pyrrolo-quinoline quinone repeat" evidence="1">
    <location>
        <begin position="174"/>
        <end position="386"/>
    </location>
</feature>
<dbReference type="SMART" id="SM00564">
    <property type="entry name" value="PQQ"/>
    <property type="match status" value="5"/>
</dbReference>
<reference evidence="2 3" key="1">
    <citation type="journal article" date="2019" name="Int. J. Syst. Evol. Microbiol.">
        <title>The Global Catalogue of Microorganisms (GCM) 10K type strain sequencing project: providing services to taxonomists for standard genome sequencing and annotation.</title>
        <authorList>
            <consortium name="The Broad Institute Genomics Platform"/>
            <consortium name="The Broad Institute Genome Sequencing Center for Infectious Disease"/>
            <person name="Wu L."/>
            <person name="Ma J."/>
        </authorList>
    </citation>
    <scope>NUCLEOTIDE SEQUENCE [LARGE SCALE GENOMIC DNA]</scope>
    <source>
        <strain evidence="2 3">JCM 15089</strain>
    </source>
</reference>
<organism evidence="2 3">
    <name type="scientific">Rhizomicrobium electricum</name>
    <dbReference type="NCBI Taxonomy" id="480070"/>
    <lineage>
        <taxon>Bacteria</taxon>
        <taxon>Pseudomonadati</taxon>
        <taxon>Pseudomonadota</taxon>
        <taxon>Alphaproteobacteria</taxon>
        <taxon>Micropepsales</taxon>
        <taxon>Micropepsaceae</taxon>
        <taxon>Rhizomicrobium</taxon>
    </lineage>
</organism>
<gene>
    <name evidence="2" type="primary">bamB</name>
    <name evidence="2" type="ORF">GCM10008942_10450</name>
</gene>
<dbReference type="Proteomes" id="UP001499951">
    <property type="component" value="Unassembled WGS sequence"/>
</dbReference>
<dbReference type="PANTHER" id="PTHR34512:SF30">
    <property type="entry name" value="OUTER MEMBRANE PROTEIN ASSEMBLY FACTOR BAMB"/>
    <property type="match status" value="1"/>
</dbReference>
<feature type="domain" description="Pyrrolo-quinoline quinone repeat" evidence="1">
    <location>
        <begin position="98"/>
        <end position="151"/>
    </location>
</feature>
<sequence length="468" mass="50029">MITRRFAPFALLAAVAILAGGCGITDTMGKWFSSPHKSKIRGERISIMATDDSLKPDPTLKDVPVVLPAPYVNTEWAQPGGVASNAMHHLKASGPLQQIWAADAGAGSGSKSRLTASPIVAAGKVYVLDARARVFAFNAQNGEEEWHVSVAPGGKQDLVNMMTLGVFGDDTRTDSTKGAGGGIAYDNGKLYATTGFGDVVTLDAKTGKELWRKSFGAPIANAPVINGGRLFVATIDNHMHAIAASNGRELWDHQGITENAGIMVSTSAAVAGEFVLAPYSSGEVYAIRVQNGRPAWNDMITRSKGITALSEIDDIAGKPVVDRDLVFAISHSGVMAAIQLDKGDRQWQRDIGGIQTPWVAGDYVFVITLQNQLMCLTRKEGRVKWIHQLPRWTDPEDTSSDPIVWSGPVLASDRLIVLSSDGYAEAVSPYTGKLMARMEIPDGAYIAPVVANETIYILTNNADLVALK</sequence>
<accession>A0ABN1ED11</accession>
<dbReference type="InterPro" id="IPR018391">
    <property type="entry name" value="PQQ_b-propeller_rpt"/>
</dbReference>
<dbReference type="RefSeq" id="WP_166932734.1">
    <property type="nucleotide sequence ID" value="NZ_BAAADD010000002.1"/>
</dbReference>
<dbReference type="InterPro" id="IPR011047">
    <property type="entry name" value="Quinoprotein_ADH-like_sf"/>
</dbReference>
<dbReference type="Gene3D" id="2.130.10.10">
    <property type="entry name" value="YVTN repeat-like/Quinoprotein amine dehydrogenase"/>
    <property type="match status" value="1"/>
</dbReference>
<dbReference type="EMBL" id="BAAADD010000002">
    <property type="protein sequence ID" value="GAA0563927.1"/>
    <property type="molecule type" value="Genomic_DNA"/>
</dbReference>
<proteinExistence type="predicted"/>
<dbReference type="PROSITE" id="PS51257">
    <property type="entry name" value="PROKAR_LIPOPROTEIN"/>
    <property type="match status" value="1"/>
</dbReference>